<feature type="domain" description="Pyrrolo-quinoline quinone repeat" evidence="2">
    <location>
        <begin position="47"/>
        <end position="144"/>
    </location>
</feature>
<proteinExistence type="predicted"/>
<feature type="domain" description="Pyrrolo-quinoline quinone repeat" evidence="2">
    <location>
        <begin position="163"/>
        <end position="263"/>
    </location>
</feature>
<sequence>MRVLTAPVLLGCVLWGGSSATAGDWPSFRGNPQLTGATADTLPDEPKLLWTVEVPDGVAATAAIVGDHVFTAGLSGELHCRNIKDGTPIWTYQTEEVGKFRPGFLSSPAVADGRVYLGDEDGFMHAVDAQTGKKLWTFETGAEIISSPTVAEIKGSDGKPVSVVLFGSYDANLYCLDAKSGELRWQLETQGNVHCSPTVLRGEDGTARTFIAGCDEHLRGAEIADGSVTLDVEIGTYLIASPAAANGKVFFGTYAGDVLAVDAVIQSKPGANVPEAEAVVWRAPPEGQFEYKSSAAVTDDRVFVTGNDKVVKALDRETGKLVWETLLKAGSESSPVITGAGTARERVWFGGADRTLRSLNAKDGSEVWSQNLRKRIVASPAVGGPEGGTVLVIGTEGPNGAWFCFGG</sequence>
<protein>
    <submittedName>
        <fullName evidence="3">DNA damage-responsive serine/threonine-protein kinase RqkA</fullName>
        <ecNumber evidence="3">2.7.11.1</ecNumber>
    </submittedName>
</protein>
<feature type="chain" id="PRO_5046403843" evidence="1">
    <location>
        <begin position="23"/>
        <end position="407"/>
    </location>
</feature>
<dbReference type="Gene3D" id="2.130.10.10">
    <property type="entry name" value="YVTN repeat-like/Quinoprotein amine dehydrogenase"/>
    <property type="match status" value="3"/>
</dbReference>
<feature type="signal peptide" evidence="1">
    <location>
        <begin position="1"/>
        <end position="22"/>
    </location>
</feature>
<organism evidence="3 4">
    <name type="scientific">Alienimonas chondri</name>
    <dbReference type="NCBI Taxonomy" id="2681879"/>
    <lineage>
        <taxon>Bacteria</taxon>
        <taxon>Pseudomonadati</taxon>
        <taxon>Planctomycetota</taxon>
        <taxon>Planctomycetia</taxon>
        <taxon>Planctomycetales</taxon>
        <taxon>Planctomycetaceae</taxon>
        <taxon>Alienimonas</taxon>
    </lineage>
</organism>
<keyword evidence="3" id="KW-0418">Kinase</keyword>
<feature type="domain" description="Pyrrolo-quinoline quinone repeat" evidence="2">
    <location>
        <begin position="278"/>
        <end position="392"/>
    </location>
</feature>
<evidence type="ECO:0000259" key="2">
    <source>
        <dbReference type="Pfam" id="PF13360"/>
    </source>
</evidence>
<dbReference type="InterPro" id="IPR015943">
    <property type="entry name" value="WD40/YVTN_repeat-like_dom_sf"/>
</dbReference>
<name>A0ABX1V865_9PLAN</name>
<dbReference type="SMART" id="SM00564">
    <property type="entry name" value="PQQ"/>
    <property type="match status" value="6"/>
</dbReference>
<dbReference type="GO" id="GO:0004674">
    <property type="term" value="F:protein serine/threonine kinase activity"/>
    <property type="evidence" value="ECO:0007669"/>
    <property type="project" value="UniProtKB-EC"/>
</dbReference>
<dbReference type="InterPro" id="IPR011047">
    <property type="entry name" value="Quinoprotein_ADH-like_sf"/>
</dbReference>
<comment type="caution">
    <text evidence="3">The sequence shown here is derived from an EMBL/GenBank/DDBJ whole genome shotgun (WGS) entry which is preliminary data.</text>
</comment>
<evidence type="ECO:0000313" key="3">
    <source>
        <dbReference type="EMBL" id="NNJ24373.1"/>
    </source>
</evidence>
<dbReference type="EC" id="2.7.11.1" evidence="3"/>
<dbReference type="SUPFAM" id="SSF50998">
    <property type="entry name" value="Quinoprotein alcohol dehydrogenase-like"/>
    <property type="match status" value="2"/>
</dbReference>
<accession>A0ABX1V865</accession>
<dbReference type="Proteomes" id="UP000609651">
    <property type="component" value="Unassembled WGS sequence"/>
</dbReference>
<dbReference type="Pfam" id="PF13360">
    <property type="entry name" value="PQQ_2"/>
    <property type="match status" value="3"/>
</dbReference>
<dbReference type="PANTHER" id="PTHR34512">
    <property type="entry name" value="CELL SURFACE PROTEIN"/>
    <property type="match status" value="1"/>
</dbReference>
<dbReference type="InterPro" id="IPR018391">
    <property type="entry name" value="PQQ_b-propeller_rpt"/>
</dbReference>
<gene>
    <name evidence="3" type="primary">rqkA</name>
    <name evidence="3" type="ORF">LzC2_04300</name>
</gene>
<keyword evidence="1" id="KW-0732">Signal</keyword>
<dbReference type="InterPro" id="IPR002372">
    <property type="entry name" value="PQQ_rpt_dom"/>
</dbReference>
<keyword evidence="3" id="KW-0808">Transferase</keyword>
<dbReference type="PANTHER" id="PTHR34512:SF30">
    <property type="entry name" value="OUTER MEMBRANE PROTEIN ASSEMBLY FACTOR BAMB"/>
    <property type="match status" value="1"/>
</dbReference>
<dbReference type="RefSeq" id="WP_171183243.1">
    <property type="nucleotide sequence ID" value="NZ_WTPX01000007.1"/>
</dbReference>
<evidence type="ECO:0000313" key="4">
    <source>
        <dbReference type="Proteomes" id="UP000609651"/>
    </source>
</evidence>
<evidence type="ECO:0000256" key="1">
    <source>
        <dbReference type="SAM" id="SignalP"/>
    </source>
</evidence>
<keyword evidence="4" id="KW-1185">Reference proteome</keyword>
<reference evidence="3 4" key="1">
    <citation type="journal article" date="2020" name="Syst. Appl. Microbiol.">
        <title>Alienimonas chondri sp. nov., a novel planctomycete isolated from the biofilm of the red alga Chondrus crispus.</title>
        <authorList>
            <person name="Vitorino I."/>
            <person name="Albuquerque L."/>
            <person name="Wiegand S."/>
            <person name="Kallscheuer N."/>
            <person name="da Costa M.S."/>
            <person name="Lobo-da-Cunha A."/>
            <person name="Jogler C."/>
            <person name="Lage O.M."/>
        </authorList>
    </citation>
    <scope>NUCLEOTIDE SEQUENCE [LARGE SCALE GENOMIC DNA]</scope>
    <source>
        <strain evidence="3 4">LzC2</strain>
    </source>
</reference>
<dbReference type="EMBL" id="WTPX01000007">
    <property type="protein sequence ID" value="NNJ24373.1"/>
    <property type="molecule type" value="Genomic_DNA"/>
</dbReference>